<dbReference type="GeneTree" id="ENSGT00980000203042"/>
<reference evidence="1" key="1">
    <citation type="submission" date="2025-08" db="UniProtKB">
        <authorList>
            <consortium name="Ensembl"/>
        </authorList>
    </citation>
    <scope>IDENTIFICATION</scope>
</reference>
<name>A0A8C5RC74_LATLA</name>
<proteinExistence type="predicted"/>
<dbReference type="Ensembl" id="ENSLLTT00000000649.1">
    <property type="protein sequence ID" value="ENSLLTP00000000627.1"/>
    <property type="gene ID" value="ENSLLTG00000000500.1"/>
</dbReference>
<evidence type="ECO:0000313" key="2">
    <source>
        <dbReference type="Proteomes" id="UP000694406"/>
    </source>
</evidence>
<dbReference type="Proteomes" id="UP000694406">
    <property type="component" value="Unplaced"/>
</dbReference>
<evidence type="ECO:0000313" key="1">
    <source>
        <dbReference type="Ensembl" id="ENSLLTP00000000627.1"/>
    </source>
</evidence>
<keyword evidence="2" id="KW-1185">Reference proteome</keyword>
<reference evidence="1" key="2">
    <citation type="submission" date="2025-09" db="UniProtKB">
        <authorList>
            <consortium name="Ensembl"/>
        </authorList>
    </citation>
    <scope>IDENTIFICATION</scope>
</reference>
<sequence>METLEEFDSEYPLVLSFCERISPQDYEGQSLSYTQKSLQELFTQMERKPSICERVVRKRKQAENERGSLGQYLKAKFFALLQGDVNYDNSLGEMEMEEKVEQLKREMEKANDYARGNSAFPFLSFVVPAFGVQVFSCSLLPSPGHFELLQDRREPNCAFRKKSTFGTAMTWITGNLHRHLEFHLLRHTGPGGDKL</sequence>
<organism evidence="1 2">
    <name type="scientific">Laticauda laticaudata</name>
    <name type="common">Blue-ringed sea krait</name>
    <name type="synonym">Blue-lipped sea krait</name>
    <dbReference type="NCBI Taxonomy" id="8630"/>
    <lineage>
        <taxon>Eukaryota</taxon>
        <taxon>Metazoa</taxon>
        <taxon>Chordata</taxon>
        <taxon>Craniata</taxon>
        <taxon>Vertebrata</taxon>
        <taxon>Euteleostomi</taxon>
        <taxon>Lepidosauria</taxon>
        <taxon>Squamata</taxon>
        <taxon>Bifurcata</taxon>
        <taxon>Unidentata</taxon>
        <taxon>Episquamata</taxon>
        <taxon>Toxicofera</taxon>
        <taxon>Serpentes</taxon>
        <taxon>Colubroidea</taxon>
        <taxon>Elapidae</taxon>
        <taxon>Laticaudinae</taxon>
        <taxon>Laticauda</taxon>
    </lineage>
</organism>
<dbReference type="PANTHER" id="PTHR36867">
    <property type="entry name" value="MCG131172, ISOFORM CRA_A"/>
    <property type="match status" value="1"/>
</dbReference>
<accession>A0A8C5RC74</accession>
<protein>
    <submittedName>
        <fullName evidence="1">Uncharacterized protein</fullName>
    </submittedName>
</protein>
<dbReference type="PANTHER" id="PTHR36867:SF1">
    <property type="entry name" value="RIKEN CDNA 2610318N02 GENE"/>
    <property type="match status" value="1"/>
</dbReference>
<dbReference type="AlphaFoldDB" id="A0A8C5RC74"/>